<keyword evidence="1" id="KW-0732">Signal</keyword>
<dbReference type="RefSeq" id="WP_176254458.1">
    <property type="nucleotide sequence ID" value="NZ_BAABXL010000001.1"/>
</dbReference>
<dbReference type="Pfam" id="PF04402">
    <property type="entry name" value="SIMPL"/>
    <property type="match status" value="1"/>
</dbReference>
<gene>
    <name evidence="2" type="ORF">F130042H8_28520</name>
</gene>
<feature type="signal peptide" evidence="1">
    <location>
        <begin position="1"/>
        <end position="31"/>
    </location>
</feature>
<dbReference type="Gene3D" id="3.30.110.170">
    <property type="entry name" value="Protein of unknown function (DUF541), domain 1"/>
    <property type="match status" value="1"/>
</dbReference>
<evidence type="ECO:0000313" key="2">
    <source>
        <dbReference type="EMBL" id="GAA6269792.1"/>
    </source>
</evidence>
<dbReference type="PANTHER" id="PTHR34387:SF2">
    <property type="entry name" value="SLR1258 PROTEIN"/>
    <property type="match status" value="1"/>
</dbReference>
<reference evidence="2 3" key="1">
    <citation type="submission" date="2024-04" db="EMBL/GenBank/DDBJ databases">
        <title>Defined microbial consortia suppress multidrug-resistant proinflammatory Enterobacteriaceae via ecological control.</title>
        <authorList>
            <person name="Furuichi M."/>
            <person name="Kawaguchi T."/>
            <person name="Pust M."/>
            <person name="Yasuma K."/>
            <person name="Plichta D."/>
            <person name="Hasegawa N."/>
            <person name="Ohya T."/>
            <person name="Bhattarai S."/>
            <person name="Sasajima S."/>
            <person name="Aoto Y."/>
            <person name="Tuganbaev T."/>
            <person name="Yaginuma M."/>
            <person name="Ueda M."/>
            <person name="Okahashi N."/>
            <person name="Amafuji K."/>
            <person name="Kiridooshi Y."/>
            <person name="Sugita K."/>
            <person name="Strazar M."/>
            <person name="Skelly A."/>
            <person name="Suda W."/>
            <person name="Hattori M."/>
            <person name="Nakamoto N."/>
            <person name="Caballero S."/>
            <person name="Norman J."/>
            <person name="Olle B."/>
            <person name="Tanoue T."/>
            <person name="Arita M."/>
            <person name="Bucci V."/>
            <person name="Atarashi K."/>
            <person name="Xavier R."/>
            <person name="Honda K."/>
        </authorList>
    </citation>
    <scope>NUCLEOTIDE SEQUENCE [LARGE SCALE GENOMIC DNA]</scope>
    <source>
        <strain evidence="3">f13</strain>
    </source>
</reference>
<feature type="chain" id="PRO_5045746586" evidence="1">
    <location>
        <begin position="32"/>
        <end position="259"/>
    </location>
</feature>
<dbReference type="PANTHER" id="PTHR34387">
    <property type="entry name" value="SLR1258 PROTEIN"/>
    <property type="match status" value="1"/>
</dbReference>
<proteinExistence type="predicted"/>
<evidence type="ECO:0000313" key="3">
    <source>
        <dbReference type="Proteomes" id="UP001600894"/>
    </source>
</evidence>
<keyword evidence="3" id="KW-1185">Reference proteome</keyword>
<dbReference type="InterPro" id="IPR007497">
    <property type="entry name" value="SIMPL/DUF541"/>
</dbReference>
<evidence type="ECO:0000256" key="1">
    <source>
        <dbReference type="SAM" id="SignalP"/>
    </source>
</evidence>
<sequence length="259" mass="27421">MRQDKKNTPIRPVAAAALSCMLAAALSGCSAAKPDIIKVQNAGLAEEITVTGKEETKVIPDMAQIRYGIYTRSETAAGCQEENGKQLGQTIETLKDLGVEEASIQTSAYGLNPIYDWDSGDRAVTGYEMTTEITVSDIPIDQTGKILSQSVVSGVNQVESVSYFSSKYDDSYQEALKGAIAMARSKAEAMAAAEGRTVASAVNIQEYGYNPELRYSAYNAPAAGAKSAVEETAAASADMAVMPGEVSVEAQVTVTFELE</sequence>
<dbReference type="Gene3D" id="3.30.70.2970">
    <property type="entry name" value="Protein of unknown function (DUF541), domain 2"/>
    <property type="match status" value="1"/>
</dbReference>
<accession>A0ABQ0B0I3</accession>
<dbReference type="EMBL" id="BAABXL010000001">
    <property type="protein sequence ID" value="GAA6269792.1"/>
    <property type="molecule type" value="Genomic_DNA"/>
</dbReference>
<dbReference type="PROSITE" id="PS51257">
    <property type="entry name" value="PROKAR_LIPOPROTEIN"/>
    <property type="match status" value="1"/>
</dbReference>
<protein>
    <submittedName>
        <fullName evidence="2">SIMPL domain-containing protein</fullName>
    </submittedName>
</protein>
<name>A0ABQ0B0I3_9FIRM</name>
<comment type="caution">
    <text evidence="2">The sequence shown here is derived from an EMBL/GenBank/DDBJ whole genome shotgun (WGS) entry which is preliminary data.</text>
</comment>
<dbReference type="InterPro" id="IPR052022">
    <property type="entry name" value="26kDa_periplasmic_antigen"/>
</dbReference>
<dbReference type="Proteomes" id="UP001600894">
    <property type="component" value="Unassembled WGS sequence"/>
</dbReference>
<organism evidence="2 3">
    <name type="scientific">Enterocloster alcoholdehydrogenati</name>
    <dbReference type="NCBI Taxonomy" id="2547410"/>
    <lineage>
        <taxon>Bacteria</taxon>
        <taxon>Bacillati</taxon>
        <taxon>Bacillota</taxon>
        <taxon>Clostridia</taxon>
        <taxon>Lachnospirales</taxon>
        <taxon>Lachnospiraceae</taxon>
        <taxon>Enterocloster</taxon>
    </lineage>
</organism>